<name>A0A6G1EBB8_9ORYZ</name>
<reference evidence="1 2" key="1">
    <citation type="submission" date="2019-11" db="EMBL/GenBank/DDBJ databases">
        <title>Whole genome sequence of Oryza granulata.</title>
        <authorList>
            <person name="Li W."/>
        </authorList>
    </citation>
    <scope>NUCLEOTIDE SEQUENCE [LARGE SCALE GENOMIC DNA]</scope>
    <source>
        <strain evidence="2">cv. Menghai</strain>
        <tissue evidence="1">Leaf</tissue>
    </source>
</reference>
<accession>A0A6G1EBB8</accession>
<protein>
    <submittedName>
        <fullName evidence="1">Uncharacterized protein</fullName>
    </submittedName>
</protein>
<gene>
    <name evidence="1" type="ORF">E2562_020648</name>
</gene>
<evidence type="ECO:0000313" key="1">
    <source>
        <dbReference type="EMBL" id="KAF0921961.1"/>
    </source>
</evidence>
<organism evidence="1 2">
    <name type="scientific">Oryza meyeriana var. granulata</name>
    <dbReference type="NCBI Taxonomy" id="110450"/>
    <lineage>
        <taxon>Eukaryota</taxon>
        <taxon>Viridiplantae</taxon>
        <taxon>Streptophyta</taxon>
        <taxon>Embryophyta</taxon>
        <taxon>Tracheophyta</taxon>
        <taxon>Spermatophyta</taxon>
        <taxon>Magnoliopsida</taxon>
        <taxon>Liliopsida</taxon>
        <taxon>Poales</taxon>
        <taxon>Poaceae</taxon>
        <taxon>BOP clade</taxon>
        <taxon>Oryzoideae</taxon>
        <taxon>Oryzeae</taxon>
        <taxon>Oryzinae</taxon>
        <taxon>Oryza</taxon>
        <taxon>Oryza meyeriana</taxon>
    </lineage>
</organism>
<comment type="caution">
    <text evidence="1">The sequence shown here is derived from an EMBL/GenBank/DDBJ whole genome shotgun (WGS) entry which is preliminary data.</text>
</comment>
<dbReference type="AlphaFoldDB" id="A0A6G1EBB8"/>
<evidence type="ECO:0000313" key="2">
    <source>
        <dbReference type="Proteomes" id="UP000479710"/>
    </source>
</evidence>
<keyword evidence="2" id="KW-1185">Reference proteome</keyword>
<sequence>MDRSRKDTSRHGLLGAIPIFQSSASRSVGLSLHTAWGLHVPPGHPTLSRFHAYFRDFTEIVVSQVPKGKQI</sequence>
<dbReference type="Proteomes" id="UP000479710">
    <property type="component" value="Unassembled WGS sequence"/>
</dbReference>
<proteinExistence type="predicted"/>
<dbReference type="EMBL" id="SPHZ02000004">
    <property type="protein sequence ID" value="KAF0921961.1"/>
    <property type="molecule type" value="Genomic_DNA"/>
</dbReference>